<keyword evidence="3" id="KW-0813">Transport</keyword>
<evidence type="ECO:0008006" key="13">
    <source>
        <dbReference type="Google" id="ProtNLM"/>
    </source>
</evidence>
<evidence type="ECO:0000256" key="5">
    <source>
        <dbReference type="ARBA" id="ARBA00022597"/>
    </source>
</evidence>
<evidence type="ECO:0000256" key="10">
    <source>
        <dbReference type="SAM" id="Phobius"/>
    </source>
</evidence>
<feature type="transmembrane region" description="Helical" evidence="10">
    <location>
        <begin position="165"/>
        <end position="187"/>
    </location>
</feature>
<evidence type="ECO:0000256" key="2">
    <source>
        <dbReference type="ARBA" id="ARBA00007809"/>
    </source>
</evidence>
<keyword evidence="12" id="KW-1185">Reference proteome</keyword>
<dbReference type="PANTHER" id="PTHR10791">
    <property type="entry name" value="RAG1-ACTIVATING PROTEIN 1"/>
    <property type="match status" value="1"/>
</dbReference>
<dbReference type="InterPro" id="IPR004316">
    <property type="entry name" value="SWEET_rpt"/>
</dbReference>
<keyword evidence="9 10" id="KW-0472">Membrane</keyword>
<keyword evidence="8 10" id="KW-1133">Transmembrane helix</keyword>
<comment type="caution">
    <text evidence="11">The sequence shown here is derived from an EMBL/GenBank/DDBJ whole genome shotgun (WGS) entry which is preliminary data.</text>
</comment>
<comment type="similarity">
    <text evidence="2">Belongs to the SWEET sugar transporter family.</text>
</comment>
<evidence type="ECO:0000256" key="1">
    <source>
        <dbReference type="ARBA" id="ARBA00004651"/>
    </source>
</evidence>
<feature type="transmembrane region" description="Helical" evidence="10">
    <location>
        <begin position="70"/>
        <end position="90"/>
    </location>
</feature>
<evidence type="ECO:0000256" key="7">
    <source>
        <dbReference type="ARBA" id="ARBA00022737"/>
    </source>
</evidence>
<evidence type="ECO:0000256" key="3">
    <source>
        <dbReference type="ARBA" id="ARBA00022448"/>
    </source>
</evidence>
<evidence type="ECO:0000313" key="12">
    <source>
        <dbReference type="Proteomes" id="UP001165060"/>
    </source>
</evidence>
<evidence type="ECO:0000313" key="11">
    <source>
        <dbReference type="EMBL" id="GMI41058.1"/>
    </source>
</evidence>
<accession>A0ABQ6N656</accession>
<comment type="subcellular location">
    <subcellularLocation>
        <location evidence="1">Cell membrane</location>
        <topology evidence="1">Multi-pass membrane protein</topology>
    </subcellularLocation>
</comment>
<protein>
    <recommendedName>
        <fullName evidence="13">Sugar transporter SWEET1</fullName>
    </recommendedName>
</protein>
<evidence type="ECO:0000256" key="8">
    <source>
        <dbReference type="ARBA" id="ARBA00022989"/>
    </source>
</evidence>
<dbReference type="Gene3D" id="1.20.1280.290">
    <property type="match status" value="2"/>
</dbReference>
<feature type="transmembrane region" description="Helical" evidence="10">
    <location>
        <begin position="193"/>
        <end position="212"/>
    </location>
</feature>
<evidence type="ECO:0000256" key="6">
    <source>
        <dbReference type="ARBA" id="ARBA00022692"/>
    </source>
</evidence>
<dbReference type="Proteomes" id="UP001165060">
    <property type="component" value="Unassembled WGS sequence"/>
</dbReference>
<dbReference type="PANTHER" id="PTHR10791:SF30">
    <property type="entry name" value="SUGAR TRANSPORTER SWEET1"/>
    <property type="match status" value="1"/>
</dbReference>
<keyword evidence="6 10" id="KW-0812">Transmembrane</keyword>
<organism evidence="11 12">
    <name type="scientific">Tetraparma gracilis</name>
    <dbReference type="NCBI Taxonomy" id="2962635"/>
    <lineage>
        <taxon>Eukaryota</taxon>
        <taxon>Sar</taxon>
        <taxon>Stramenopiles</taxon>
        <taxon>Ochrophyta</taxon>
        <taxon>Bolidophyceae</taxon>
        <taxon>Parmales</taxon>
        <taxon>Triparmaceae</taxon>
        <taxon>Tetraparma</taxon>
    </lineage>
</organism>
<keyword evidence="7" id="KW-0677">Repeat</keyword>
<sequence length="218" mass="23697">MDPITLVGSFGNLAAFSLFLSPVPTMRTIIRARDVKDFSILPQLVQLVESTLWSCWSVRVGYKEVQVCNLTAVLAMSVYISIFSFVRFFFGAKSNSANSSKNLLLVQLAITALLVSATLAFFFLAASSTTSTTVFVSLATAICVVKYASPLSVIKLVVRTKSTEFMPLPLTLACLACGVLWGAYGLLVEDLWVILPNAAGALLSSFQLLVWLKYSRMA</sequence>
<gene>
    <name evidence="11" type="ORF">TeGR_g2279</name>
</gene>
<evidence type="ECO:0000256" key="9">
    <source>
        <dbReference type="ARBA" id="ARBA00023136"/>
    </source>
</evidence>
<proteinExistence type="inferred from homology"/>
<feature type="transmembrane region" description="Helical" evidence="10">
    <location>
        <begin position="132"/>
        <end position="153"/>
    </location>
</feature>
<feature type="transmembrane region" description="Helical" evidence="10">
    <location>
        <begin position="102"/>
        <end position="126"/>
    </location>
</feature>
<dbReference type="InterPro" id="IPR047664">
    <property type="entry name" value="SWEET"/>
</dbReference>
<reference evidence="11 12" key="1">
    <citation type="journal article" date="2023" name="Commun. Biol.">
        <title>Genome analysis of Parmales, the sister group of diatoms, reveals the evolutionary specialization of diatoms from phago-mixotrophs to photoautotrophs.</title>
        <authorList>
            <person name="Ban H."/>
            <person name="Sato S."/>
            <person name="Yoshikawa S."/>
            <person name="Yamada K."/>
            <person name="Nakamura Y."/>
            <person name="Ichinomiya M."/>
            <person name="Sato N."/>
            <person name="Blanc-Mathieu R."/>
            <person name="Endo H."/>
            <person name="Kuwata A."/>
            <person name="Ogata H."/>
        </authorList>
    </citation>
    <scope>NUCLEOTIDE SEQUENCE [LARGE SCALE GENOMIC DNA]</scope>
</reference>
<evidence type="ECO:0000256" key="4">
    <source>
        <dbReference type="ARBA" id="ARBA00022475"/>
    </source>
</evidence>
<name>A0ABQ6N656_9STRA</name>
<keyword evidence="4" id="KW-1003">Cell membrane</keyword>
<keyword evidence="5" id="KW-0762">Sugar transport</keyword>
<dbReference type="Pfam" id="PF03083">
    <property type="entry name" value="MtN3_slv"/>
    <property type="match status" value="2"/>
</dbReference>
<dbReference type="EMBL" id="BRYB01002198">
    <property type="protein sequence ID" value="GMI41058.1"/>
    <property type="molecule type" value="Genomic_DNA"/>
</dbReference>